<comment type="caution">
    <text evidence="2">The sequence shown here is derived from an EMBL/GenBank/DDBJ whole genome shotgun (WGS) entry which is preliminary data.</text>
</comment>
<protein>
    <submittedName>
        <fullName evidence="2">Cytochrome c</fullName>
    </submittedName>
</protein>
<accession>A0ABU8S0K2</accession>
<evidence type="ECO:0000313" key="3">
    <source>
        <dbReference type="Proteomes" id="UP001361239"/>
    </source>
</evidence>
<dbReference type="PROSITE" id="PS51009">
    <property type="entry name" value="CYTCII"/>
    <property type="match status" value="1"/>
</dbReference>
<evidence type="ECO:0000256" key="1">
    <source>
        <dbReference type="SAM" id="SignalP"/>
    </source>
</evidence>
<reference evidence="2 3" key="1">
    <citation type="submission" date="2024-03" db="EMBL/GenBank/DDBJ databases">
        <authorList>
            <person name="Jo J.-H."/>
        </authorList>
    </citation>
    <scope>NUCLEOTIDE SEQUENCE [LARGE SCALE GENOMIC DNA]</scope>
    <source>
        <strain evidence="2 3">PS1R-30</strain>
    </source>
</reference>
<dbReference type="InterPro" id="IPR010980">
    <property type="entry name" value="Cyt_c/b562"/>
</dbReference>
<feature type="signal peptide" evidence="1">
    <location>
        <begin position="1"/>
        <end position="30"/>
    </location>
</feature>
<evidence type="ECO:0000313" key="2">
    <source>
        <dbReference type="EMBL" id="MEJ5978871.1"/>
    </source>
</evidence>
<gene>
    <name evidence="2" type="ORF">WG901_19615</name>
</gene>
<keyword evidence="3" id="KW-1185">Reference proteome</keyword>
<dbReference type="Pfam" id="PF01322">
    <property type="entry name" value="Cytochrom_C_2"/>
    <property type="match status" value="1"/>
</dbReference>
<name>A0ABU8S0K2_9SPHN</name>
<dbReference type="RefSeq" id="WP_339588806.1">
    <property type="nucleotide sequence ID" value="NZ_JBBHJZ010000004.1"/>
</dbReference>
<dbReference type="Proteomes" id="UP001361239">
    <property type="component" value="Unassembled WGS sequence"/>
</dbReference>
<sequence>MTHRNRKITKMKNRRLVALSAMVVPALAFAAIVSPRADAAEGAMAKAEADGIIFERQNLMLQFDKDAELLGEIAAGLKPKDKLAEVTASIAETAAASKAAFAPRVPGGRAKPEVWSNWADYSRRLDDLEKNTKQLAEFGAKGDLTSVTNMLGGALQCKECHDVYRGPKKPT</sequence>
<feature type="chain" id="PRO_5045333950" evidence="1">
    <location>
        <begin position="31"/>
        <end position="171"/>
    </location>
</feature>
<dbReference type="SUPFAM" id="SSF47175">
    <property type="entry name" value="Cytochromes"/>
    <property type="match status" value="1"/>
</dbReference>
<dbReference type="Gene3D" id="1.20.120.10">
    <property type="entry name" value="Cytochrome c/b562"/>
    <property type="match status" value="1"/>
</dbReference>
<organism evidence="2 3">
    <name type="scientific">Novosphingobium anseongense</name>
    <dbReference type="NCBI Taxonomy" id="3133436"/>
    <lineage>
        <taxon>Bacteria</taxon>
        <taxon>Pseudomonadati</taxon>
        <taxon>Pseudomonadota</taxon>
        <taxon>Alphaproteobacteria</taxon>
        <taxon>Sphingomonadales</taxon>
        <taxon>Sphingomonadaceae</taxon>
        <taxon>Novosphingobium</taxon>
    </lineage>
</organism>
<proteinExistence type="predicted"/>
<dbReference type="EMBL" id="JBBHJZ010000004">
    <property type="protein sequence ID" value="MEJ5978871.1"/>
    <property type="molecule type" value="Genomic_DNA"/>
</dbReference>
<keyword evidence="1" id="KW-0732">Signal</keyword>
<dbReference type="InterPro" id="IPR002321">
    <property type="entry name" value="Cyt_c_II"/>
</dbReference>